<comment type="caution">
    <text evidence="1">The sequence shown here is derived from an EMBL/GenBank/DDBJ whole genome shotgun (WGS) entry which is preliminary data.</text>
</comment>
<evidence type="ECO:0000313" key="2">
    <source>
        <dbReference type="Proteomes" id="UP000790377"/>
    </source>
</evidence>
<dbReference type="EMBL" id="MU268775">
    <property type="protein sequence ID" value="KAH7903760.1"/>
    <property type="molecule type" value="Genomic_DNA"/>
</dbReference>
<sequence>MRVLESRACQQLQSLDCGDVDESTLNYLAKLATLKDLSVHLLNPLSAGIVFNEGFVHLQTLSLTVEDMSTAIAFLSSTQLSLKAIKIRMPSTRPQPRLLASLEQLFSMLSTSHCHTRLTQFHLVRQPTSLMVGDIFHEGTLDIAALRPLFSFTKMRCVDIDGLCSFDLNDDSLAELANAWPHLEELTLNLSSGWQSTSEITFKGLRSLIQACPLLKSLALAIDATQLNPISRATPEDDIHNDKIEVLDLEDSTIENPIAVARILGKLFRSLKRVNVSPEEEELYELWDDVNSHLRKAQAKKQKIRL</sequence>
<gene>
    <name evidence="1" type="ORF">BJ138DRAFT_82489</name>
</gene>
<proteinExistence type="predicted"/>
<evidence type="ECO:0000313" key="1">
    <source>
        <dbReference type="EMBL" id="KAH7903760.1"/>
    </source>
</evidence>
<protein>
    <submittedName>
        <fullName evidence="1">Uncharacterized protein</fullName>
    </submittedName>
</protein>
<dbReference type="Proteomes" id="UP000790377">
    <property type="component" value="Unassembled WGS sequence"/>
</dbReference>
<keyword evidence="2" id="KW-1185">Reference proteome</keyword>
<accession>A0ACB7ZRC7</accession>
<name>A0ACB7ZRC7_9AGAM</name>
<organism evidence="1 2">
    <name type="scientific">Hygrophoropsis aurantiaca</name>
    <dbReference type="NCBI Taxonomy" id="72124"/>
    <lineage>
        <taxon>Eukaryota</taxon>
        <taxon>Fungi</taxon>
        <taxon>Dikarya</taxon>
        <taxon>Basidiomycota</taxon>
        <taxon>Agaricomycotina</taxon>
        <taxon>Agaricomycetes</taxon>
        <taxon>Agaricomycetidae</taxon>
        <taxon>Boletales</taxon>
        <taxon>Coniophorineae</taxon>
        <taxon>Hygrophoropsidaceae</taxon>
        <taxon>Hygrophoropsis</taxon>
    </lineage>
</organism>
<reference evidence="1" key="1">
    <citation type="journal article" date="2021" name="New Phytol.">
        <title>Evolutionary innovations through gain and loss of genes in the ectomycorrhizal Boletales.</title>
        <authorList>
            <person name="Wu G."/>
            <person name="Miyauchi S."/>
            <person name="Morin E."/>
            <person name="Kuo A."/>
            <person name="Drula E."/>
            <person name="Varga T."/>
            <person name="Kohler A."/>
            <person name="Feng B."/>
            <person name="Cao Y."/>
            <person name="Lipzen A."/>
            <person name="Daum C."/>
            <person name="Hundley H."/>
            <person name="Pangilinan J."/>
            <person name="Johnson J."/>
            <person name="Barry K."/>
            <person name="LaButti K."/>
            <person name="Ng V."/>
            <person name="Ahrendt S."/>
            <person name="Min B."/>
            <person name="Choi I.G."/>
            <person name="Park H."/>
            <person name="Plett J.M."/>
            <person name="Magnuson J."/>
            <person name="Spatafora J.W."/>
            <person name="Nagy L.G."/>
            <person name="Henrissat B."/>
            <person name="Grigoriev I.V."/>
            <person name="Yang Z.L."/>
            <person name="Xu J."/>
            <person name="Martin F.M."/>
        </authorList>
    </citation>
    <scope>NUCLEOTIDE SEQUENCE</scope>
    <source>
        <strain evidence="1">ATCC 28755</strain>
    </source>
</reference>